<gene>
    <name evidence="4" type="ORF">H8E29_14955</name>
</gene>
<dbReference type="SMART" id="SM00257">
    <property type="entry name" value="LysM"/>
    <property type="match status" value="2"/>
</dbReference>
<dbReference type="Pfam" id="PF00188">
    <property type="entry name" value="CAP"/>
    <property type="match status" value="1"/>
</dbReference>
<evidence type="ECO:0000259" key="3">
    <source>
        <dbReference type="PROSITE" id="PS51782"/>
    </source>
</evidence>
<sequence>MKMNSDSASNTIDSYRKRQQRGPRIIWTIAAVLAIVGIIVLVFWFTGDNKPQISFFATETPTPTLTYTATVTSSPTATATETTTPTMTLTPTPSVPFSYIVQEGESMNSISEKFELGEDGILLLLALNPVVETQGGVLYVGQEIIVPNPGMELPTPTPVPADLARGTLLNYTVRPGDSVAAIAAKFRSTEDAIIEENELENANSIQVGQLLVIPVNLVTPEPTRLAPTANATATPSAPAGNKTATPVSASCDYKENTDYVAQIFELVNNERVSQSLSPLKEKPQLTAAALVHAVDMVCNSFLKEVGSDGSTPTERVATQGYTASLVLQEIHAQPPEYGGDGQAAFDAWMGGVTLLNPNATEIGIAYAYFKGSALGGYFTVVLAAP</sequence>
<feature type="domain" description="LysM" evidence="3">
    <location>
        <begin position="97"/>
        <end position="146"/>
    </location>
</feature>
<dbReference type="PANTHER" id="PTHR31157">
    <property type="entry name" value="SCP DOMAIN-CONTAINING PROTEIN"/>
    <property type="match status" value="1"/>
</dbReference>
<reference evidence="4 5" key="1">
    <citation type="submission" date="2020-08" db="EMBL/GenBank/DDBJ databases">
        <title>Bridging the membrane lipid divide: bacteria of the FCB group superphylum have the potential to synthesize archaeal ether lipids.</title>
        <authorList>
            <person name="Villanueva L."/>
            <person name="Von Meijenfeldt F.A.B."/>
            <person name="Westbye A.B."/>
            <person name="Yadav S."/>
            <person name="Hopmans E.C."/>
            <person name="Dutilh B.E."/>
            <person name="Sinninghe Damste J.S."/>
        </authorList>
    </citation>
    <scope>NUCLEOTIDE SEQUENCE [LARGE SCALE GENOMIC DNA]</scope>
    <source>
        <strain evidence="4">NIOZ-UU36</strain>
    </source>
</reference>
<dbReference type="EMBL" id="JACNJN010000172">
    <property type="protein sequence ID" value="MBC8336559.1"/>
    <property type="molecule type" value="Genomic_DNA"/>
</dbReference>
<name>A0A8J6NQL0_9CHLR</name>
<dbReference type="Proteomes" id="UP000614469">
    <property type="component" value="Unassembled WGS sequence"/>
</dbReference>
<dbReference type="Gene3D" id="3.10.350.10">
    <property type="entry name" value="LysM domain"/>
    <property type="match status" value="2"/>
</dbReference>
<dbReference type="CDD" id="cd05379">
    <property type="entry name" value="CAP_bacterial"/>
    <property type="match status" value="1"/>
</dbReference>
<dbReference type="CDD" id="cd00118">
    <property type="entry name" value="LysM"/>
    <property type="match status" value="1"/>
</dbReference>
<dbReference type="InterPro" id="IPR018392">
    <property type="entry name" value="LysM"/>
</dbReference>
<evidence type="ECO:0000256" key="1">
    <source>
        <dbReference type="SAM" id="MobiDB-lite"/>
    </source>
</evidence>
<feature type="transmembrane region" description="Helical" evidence="2">
    <location>
        <begin position="25"/>
        <end position="45"/>
    </location>
</feature>
<feature type="compositionally biased region" description="Low complexity" evidence="1">
    <location>
        <begin position="226"/>
        <end position="239"/>
    </location>
</feature>
<dbReference type="Pfam" id="PF01476">
    <property type="entry name" value="LysM"/>
    <property type="match status" value="2"/>
</dbReference>
<evidence type="ECO:0000313" key="4">
    <source>
        <dbReference type="EMBL" id="MBC8336559.1"/>
    </source>
</evidence>
<proteinExistence type="predicted"/>
<evidence type="ECO:0000256" key="2">
    <source>
        <dbReference type="SAM" id="Phobius"/>
    </source>
</evidence>
<keyword evidence="2" id="KW-0472">Membrane</keyword>
<accession>A0A8J6NQL0</accession>
<evidence type="ECO:0000313" key="5">
    <source>
        <dbReference type="Proteomes" id="UP000614469"/>
    </source>
</evidence>
<dbReference type="AlphaFoldDB" id="A0A8J6NQL0"/>
<dbReference type="InterPro" id="IPR014044">
    <property type="entry name" value="CAP_dom"/>
</dbReference>
<protein>
    <submittedName>
        <fullName evidence="4">LysM peptidoglycan-binding domain-containing protein</fullName>
    </submittedName>
</protein>
<dbReference type="SUPFAM" id="SSF54106">
    <property type="entry name" value="LysM domain"/>
    <property type="match status" value="1"/>
</dbReference>
<dbReference type="InterPro" id="IPR035940">
    <property type="entry name" value="CAP_sf"/>
</dbReference>
<comment type="caution">
    <text evidence="4">The sequence shown here is derived from an EMBL/GenBank/DDBJ whole genome shotgun (WGS) entry which is preliminary data.</text>
</comment>
<organism evidence="4 5">
    <name type="scientific">Candidatus Desulfolinea nitratireducens</name>
    <dbReference type="NCBI Taxonomy" id="2841698"/>
    <lineage>
        <taxon>Bacteria</taxon>
        <taxon>Bacillati</taxon>
        <taxon>Chloroflexota</taxon>
        <taxon>Anaerolineae</taxon>
        <taxon>Anaerolineales</taxon>
        <taxon>Anaerolineales incertae sedis</taxon>
        <taxon>Candidatus Desulfolinea</taxon>
    </lineage>
</organism>
<dbReference type="PROSITE" id="PS51782">
    <property type="entry name" value="LYSM"/>
    <property type="match status" value="2"/>
</dbReference>
<feature type="region of interest" description="Disordered" evidence="1">
    <location>
        <begin position="226"/>
        <end position="245"/>
    </location>
</feature>
<feature type="domain" description="LysM" evidence="3">
    <location>
        <begin position="169"/>
        <end position="213"/>
    </location>
</feature>
<dbReference type="InterPro" id="IPR036779">
    <property type="entry name" value="LysM_dom_sf"/>
</dbReference>
<keyword evidence="2" id="KW-1133">Transmembrane helix</keyword>
<dbReference type="Gene3D" id="3.40.33.10">
    <property type="entry name" value="CAP"/>
    <property type="match status" value="1"/>
</dbReference>
<keyword evidence="2" id="KW-0812">Transmembrane</keyword>
<dbReference type="PANTHER" id="PTHR31157:SF1">
    <property type="entry name" value="SCP DOMAIN-CONTAINING PROTEIN"/>
    <property type="match status" value="1"/>
</dbReference>
<dbReference type="SUPFAM" id="SSF55797">
    <property type="entry name" value="PR-1-like"/>
    <property type="match status" value="1"/>
</dbReference>